<organism evidence="2 3">
    <name type="scientific">Mycolicibacterium wolinskyi</name>
    <dbReference type="NCBI Taxonomy" id="59750"/>
    <lineage>
        <taxon>Bacteria</taxon>
        <taxon>Bacillati</taxon>
        <taxon>Actinomycetota</taxon>
        <taxon>Actinomycetes</taxon>
        <taxon>Mycobacteriales</taxon>
        <taxon>Mycobacteriaceae</taxon>
        <taxon>Mycolicibacterium</taxon>
    </lineage>
</organism>
<dbReference type="EMBL" id="LQQA01000005">
    <property type="protein sequence ID" value="ORX18394.1"/>
    <property type="molecule type" value="Genomic_DNA"/>
</dbReference>
<evidence type="ECO:0000313" key="2">
    <source>
        <dbReference type="EMBL" id="ORX18394.1"/>
    </source>
</evidence>
<sequence length="152" mass="17013">MTSTATHDDPVRAQILAAMDRLLAGQPLRSTGRLSVSQLAVEADIPRWHLTHQHVDLKELFQAKVRNADGAPAAFSRHLSDYAKLKADHAKLIAHCAELEQRLQLYATVINVLALERDTAHNQRPVTNIRTRRRIGSPDPKPGPRRNHDDTT</sequence>
<dbReference type="Proteomes" id="UP000193964">
    <property type="component" value="Unassembled WGS sequence"/>
</dbReference>
<dbReference type="AlphaFoldDB" id="A0A1X2FIY7"/>
<comment type="caution">
    <text evidence="2">The sequence shown here is derived from an EMBL/GenBank/DDBJ whole genome shotgun (WGS) entry which is preliminary data.</text>
</comment>
<proteinExistence type="predicted"/>
<dbReference type="RefSeq" id="WP_085142442.1">
    <property type="nucleotide sequence ID" value="NZ_JACKUA010000031.1"/>
</dbReference>
<reference evidence="2 3" key="1">
    <citation type="submission" date="2016-01" db="EMBL/GenBank/DDBJ databases">
        <title>The new phylogeny of the genus Mycobacterium.</title>
        <authorList>
            <person name="Tarcisio F."/>
            <person name="Conor M."/>
            <person name="Antonella G."/>
            <person name="Elisabetta G."/>
            <person name="Giulia F.S."/>
            <person name="Sara T."/>
            <person name="Anna F."/>
            <person name="Clotilde B."/>
            <person name="Roberto B."/>
            <person name="Veronica D.S."/>
            <person name="Fabio R."/>
            <person name="Monica P."/>
            <person name="Olivier J."/>
            <person name="Enrico T."/>
            <person name="Nicola S."/>
        </authorList>
    </citation>
    <scope>NUCLEOTIDE SEQUENCE [LARGE SCALE GENOMIC DNA]</scope>
    <source>
        <strain evidence="2 3">ATCC 700010</strain>
    </source>
</reference>
<feature type="region of interest" description="Disordered" evidence="1">
    <location>
        <begin position="123"/>
        <end position="152"/>
    </location>
</feature>
<name>A0A1X2FIY7_9MYCO</name>
<dbReference type="OrthoDB" id="7472701at2"/>
<evidence type="ECO:0000313" key="3">
    <source>
        <dbReference type="Proteomes" id="UP000193964"/>
    </source>
</evidence>
<protein>
    <submittedName>
        <fullName evidence="2">Uncharacterized protein</fullName>
    </submittedName>
</protein>
<evidence type="ECO:0000256" key="1">
    <source>
        <dbReference type="SAM" id="MobiDB-lite"/>
    </source>
</evidence>
<gene>
    <name evidence="2" type="ORF">AWC31_13880</name>
</gene>
<accession>A0A1X2FIY7</accession>